<evidence type="ECO:0000256" key="4">
    <source>
        <dbReference type="ARBA" id="ARBA00022729"/>
    </source>
</evidence>
<accession>A0A8B7QDX8</accession>
<dbReference type="InterPro" id="IPR036116">
    <property type="entry name" value="FN3_sf"/>
</dbReference>
<evidence type="ECO:0000256" key="13">
    <source>
        <dbReference type="SAM" id="Phobius"/>
    </source>
</evidence>
<keyword evidence="5 13" id="KW-1133">Transmembrane helix</keyword>
<organism evidence="17 18">
    <name type="scientific">Hipposideros armiger</name>
    <name type="common">Great Himalayan leaf-nosed bat</name>
    <dbReference type="NCBI Taxonomy" id="186990"/>
    <lineage>
        <taxon>Eukaryota</taxon>
        <taxon>Metazoa</taxon>
        <taxon>Chordata</taxon>
        <taxon>Craniata</taxon>
        <taxon>Vertebrata</taxon>
        <taxon>Euteleostomi</taxon>
        <taxon>Mammalia</taxon>
        <taxon>Eutheria</taxon>
        <taxon>Laurasiatheria</taxon>
        <taxon>Chiroptera</taxon>
        <taxon>Yinpterochiroptera</taxon>
        <taxon>Rhinolophoidea</taxon>
        <taxon>Hipposideridae</taxon>
        <taxon>Hipposideros</taxon>
    </lineage>
</organism>
<dbReference type="KEGG" id="hai:109375565"/>
<sequence>MEMPPGCDCSLHAFPLCWAGSCVCWATATTCGLSSETGLITSPTARSGLSCPQAARPGADGGRGGTFRSQDNILGEMHSSTQTEPGLSACCHGGGGLWFTGTDTDTYAPCPTYILQDGRTAGCLLDVPGDEMLYVSIWNGTSSVLTWNSWIRLFLKPNPPKDLSYRWHEDALKVTCPKLPFPDLLYEVQHKSTFDSEWQAKEEEACNVTIQALDAEKCYLVRARVKAMEITYGFDTYPSDWSEVAHLQGAELRDSCPEIRLFPKFLLICGMVAFLTMVLVFLFVWKLRRMKKLLMPSVPDPKFTFPGLFEAHRGNFQEWIKDTQNVTQLDKVEEGEQECVLEEAPLVQHPKAEMDTSTDMTTDPLCLQMEDKEAPGDPRQPPQQAPQGEEVISLGAFTFVMSDNSYVTL</sequence>
<reference evidence="18" key="1">
    <citation type="submission" date="2025-08" db="UniProtKB">
        <authorList>
            <consortium name="RefSeq"/>
        </authorList>
    </citation>
    <scope>IDENTIFICATION</scope>
    <source>
        <tissue evidence="18">Muscle</tissue>
    </source>
</reference>
<evidence type="ECO:0000256" key="12">
    <source>
        <dbReference type="ARBA" id="ARBA00077227"/>
    </source>
</evidence>
<keyword evidence="6 13" id="KW-0472">Membrane</keyword>
<dbReference type="GO" id="GO:0009897">
    <property type="term" value="C:external side of plasma membrane"/>
    <property type="evidence" value="ECO:0007669"/>
    <property type="project" value="TreeGrafter"/>
</dbReference>
<dbReference type="PANTHER" id="PTHR23037">
    <property type="entry name" value="CYTOKINE RECEPTOR"/>
    <property type="match status" value="1"/>
</dbReference>
<dbReference type="FunFam" id="2.60.40.10:FF:001547">
    <property type="entry name" value="Cytokine receptor-like factor 2"/>
    <property type="match status" value="1"/>
</dbReference>
<dbReference type="OrthoDB" id="8803253at2759"/>
<feature type="transmembrane region" description="Helical" evidence="13">
    <location>
        <begin position="265"/>
        <end position="285"/>
    </location>
</feature>
<evidence type="ECO:0000256" key="5">
    <source>
        <dbReference type="ARBA" id="ARBA00022989"/>
    </source>
</evidence>
<feature type="domain" description="Cytokine receptor-like factor 2-like" evidence="16">
    <location>
        <begin position="97"/>
        <end position="144"/>
    </location>
</feature>
<dbReference type="GeneID" id="109375565"/>
<dbReference type="Proteomes" id="UP000694851">
    <property type="component" value="Unplaced"/>
</dbReference>
<evidence type="ECO:0000256" key="6">
    <source>
        <dbReference type="ARBA" id="ARBA00023136"/>
    </source>
</evidence>
<evidence type="ECO:0000313" key="18">
    <source>
        <dbReference type="RefSeq" id="XP_019486550.1"/>
    </source>
</evidence>
<evidence type="ECO:0000313" key="17">
    <source>
        <dbReference type="Proteomes" id="UP000694851"/>
    </source>
</evidence>
<keyword evidence="17" id="KW-1185">Reference proteome</keyword>
<keyword evidence="7" id="KW-1015">Disulfide bond</keyword>
<evidence type="ECO:0000256" key="10">
    <source>
        <dbReference type="ARBA" id="ARBA00058201"/>
    </source>
</evidence>
<evidence type="ECO:0000256" key="8">
    <source>
        <dbReference type="ARBA" id="ARBA00023170"/>
    </source>
</evidence>
<dbReference type="InterPro" id="IPR013783">
    <property type="entry name" value="Ig-like_fold"/>
</dbReference>
<evidence type="ECO:0000256" key="1">
    <source>
        <dbReference type="ARBA" id="ARBA00004479"/>
    </source>
</evidence>
<feature type="chain" id="PRO_5034804968" description="Cytokine receptor-like factor 2" evidence="14">
    <location>
        <begin position="20"/>
        <end position="409"/>
    </location>
</feature>
<gene>
    <name evidence="18" type="primary">CRLF2</name>
</gene>
<dbReference type="GO" id="GO:0004896">
    <property type="term" value="F:cytokine receptor activity"/>
    <property type="evidence" value="ECO:0007669"/>
    <property type="project" value="TreeGrafter"/>
</dbReference>
<keyword evidence="3 13" id="KW-0812">Transmembrane</keyword>
<evidence type="ECO:0000259" key="16">
    <source>
        <dbReference type="Pfam" id="PF22012"/>
    </source>
</evidence>
<evidence type="ECO:0000256" key="14">
    <source>
        <dbReference type="SAM" id="SignalP"/>
    </source>
</evidence>
<evidence type="ECO:0000256" key="11">
    <source>
        <dbReference type="ARBA" id="ARBA00068087"/>
    </source>
</evidence>
<dbReference type="InterPro" id="IPR053856">
    <property type="entry name" value="TSLPR_D1"/>
</dbReference>
<evidence type="ECO:0000256" key="7">
    <source>
        <dbReference type="ARBA" id="ARBA00023157"/>
    </source>
</evidence>
<dbReference type="InterPro" id="IPR048648">
    <property type="entry name" value="CRLF2-like_D2"/>
</dbReference>
<feature type="signal peptide" evidence="14">
    <location>
        <begin position="1"/>
        <end position="19"/>
    </location>
</feature>
<keyword evidence="4 14" id="KW-0732">Signal</keyword>
<evidence type="ECO:0000256" key="2">
    <source>
        <dbReference type="ARBA" id="ARBA00008159"/>
    </source>
</evidence>
<proteinExistence type="inferred from homology"/>
<dbReference type="Pfam" id="PF21605">
    <property type="entry name" value="CRLF2-like_D2"/>
    <property type="match status" value="1"/>
</dbReference>
<dbReference type="Pfam" id="PF22012">
    <property type="entry name" value="TSLPR_D1"/>
    <property type="match status" value="1"/>
</dbReference>
<comment type="subcellular location">
    <subcellularLocation>
        <location evidence="1">Membrane</location>
        <topology evidence="1">Single-pass type I membrane protein</topology>
    </subcellularLocation>
</comment>
<dbReference type="AlphaFoldDB" id="A0A8B7QDX8"/>
<evidence type="ECO:0000256" key="3">
    <source>
        <dbReference type="ARBA" id="ARBA00022692"/>
    </source>
</evidence>
<dbReference type="CTD" id="64109"/>
<protein>
    <recommendedName>
        <fullName evidence="11">Cytokine receptor-like factor 2</fullName>
    </recommendedName>
    <alternativeName>
        <fullName evidence="12">Thymic stromal lymphopoietin protein receptor</fullName>
    </alternativeName>
</protein>
<feature type="domain" description="Cytokine receptor-like factor 2-like D2" evidence="15">
    <location>
        <begin position="157"/>
        <end position="249"/>
    </location>
</feature>
<dbReference type="SUPFAM" id="SSF49265">
    <property type="entry name" value="Fibronectin type III"/>
    <property type="match status" value="2"/>
</dbReference>
<dbReference type="Gene3D" id="2.60.40.10">
    <property type="entry name" value="Immunoglobulins"/>
    <property type="match status" value="2"/>
</dbReference>
<evidence type="ECO:0000256" key="9">
    <source>
        <dbReference type="ARBA" id="ARBA00023180"/>
    </source>
</evidence>
<comment type="similarity">
    <text evidence="2">Belongs to the type I cytokine receptor family. Type 5 subfamily.</text>
</comment>
<dbReference type="RefSeq" id="XP_019486550.1">
    <property type="nucleotide sequence ID" value="XM_019631005.1"/>
</dbReference>
<name>A0A8B7QDX8_HIPAR</name>
<comment type="function">
    <text evidence="10">Receptor for thymic stromal lymphopoietin (TSLP). Forms a functional complex with TSLP and IL7R which is capable of stimulating cell proliferation through activation of STAT3 and STAT5. Also activates JAK2. Implicated in the development of the hematopoietic system.</text>
</comment>
<dbReference type="PANTHER" id="PTHR23037:SF28">
    <property type="entry name" value="ERYTHROPOIETIN RECEPTOR"/>
    <property type="match status" value="1"/>
</dbReference>
<evidence type="ECO:0000259" key="15">
    <source>
        <dbReference type="Pfam" id="PF21605"/>
    </source>
</evidence>
<keyword evidence="8" id="KW-0675">Receptor</keyword>
<keyword evidence="9" id="KW-0325">Glycoprotein</keyword>